<dbReference type="PANTHER" id="PTHR39160:SF4">
    <property type="entry name" value="RESUSCITATION-PROMOTING FACTOR RPFB"/>
    <property type="match status" value="1"/>
</dbReference>
<gene>
    <name evidence="5" type="ORF">VZC37_01985</name>
</gene>
<dbReference type="InterPro" id="IPR007137">
    <property type="entry name" value="DUF348"/>
</dbReference>
<dbReference type="PROSITE" id="PS51109">
    <property type="entry name" value="G5"/>
    <property type="match status" value="1"/>
</dbReference>
<reference evidence="5 6" key="1">
    <citation type="submission" date="2024-01" db="EMBL/GenBank/DDBJ databases">
        <title>Draft genome sequence of Gordonia sp. LSe1-13.</title>
        <authorList>
            <person name="Suphannarot A."/>
            <person name="Mingma R."/>
        </authorList>
    </citation>
    <scope>NUCLEOTIDE SEQUENCE [LARGE SCALE GENOMIC DNA]</scope>
    <source>
        <strain evidence="5 6">LSe1-13</strain>
    </source>
</reference>
<dbReference type="InterPro" id="IPR011098">
    <property type="entry name" value="G5_dom"/>
</dbReference>
<dbReference type="InterPro" id="IPR010618">
    <property type="entry name" value="RPF"/>
</dbReference>
<dbReference type="RefSeq" id="WP_330430739.1">
    <property type="nucleotide sequence ID" value="NZ_JAZDUF010000001.1"/>
</dbReference>
<keyword evidence="3" id="KW-0378">Hydrolase</keyword>
<dbReference type="EMBL" id="JAZDUF010000001">
    <property type="protein sequence ID" value="MEE3849084.1"/>
    <property type="molecule type" value="Genomic_DNA"/>
</dbReference>
<dbReference type="Pfam" id="PF03990">
    <property type="entry name" value="DUF348"/>
    <property type="match status" value="3"/>
</dbReference>
<sequence>MSVLARINNSKSTRARVAVGAVLATLTAGGIMGIAMHKNVQLTIDGHVQQVSTMAMSVDSVLRSQGFEPEAGDHVSPSLDSGVADGQNITFNRLKEVDLEVDGAPRTIETTAIDVHGLLAEHGLSDSAMELNFAARDALPVDGAVVDVTTPKQVTLVDGGDRSRPVIAAKTVADLLEEAGNPLAGDDEVVPAAQTPVTEDMRIKVTRIRTEDSTVTEDVAPPEIEKKDPTLVRDRKVVLKPGKPGEARVTYSITTVNGKVVKREKINSEVLTEPVAATVRIGTKPGAPFVPAGSVWDSLAQCEATGNWAINTGNGFFGGVQFDQNTWERWGGTEYAPRADLATREEQIAIAKKTQAAQGWGAWPSCSSKLGLR</sequence>
<dbReference type="InterPro" id="IPR023346">
    <property type="entry name" value="Lysozyme-like_dom_sf"/>
</dbReference>
<dbReference type="SUPFAM" id="SSF53955">
    <property type="entry name" value="Lysozyme-like"/>
    <property type="match status" value="1"/>
</dbReference>
<name>A0ABU7M7J9_9ACTN</name>
<organism evidence="5 6">
    <name type="scientific">Gordonia sesuvii</name>
    <dbReference type="NCBI Taxonomy" id="3116777"/>
    <lineage>
        <taxon>Bacteria</taxon>
        <taxon>Bacillati</taxon>
        <taxon>Actinomycetota</taxon>
        <taxon>Actinomycetes</taxon>
        <taxon>Mycobacteriales</taxon>
        <taxon>Gordoniaceae</taxon>
        <taxon>Gordonia</taxon>
    </lineage>
</organism>
<proteinExistence type="inferred from homology"/>
<comment type="caution">
    <text evidence="5">The sequence shown here is derived from an EMBL/GenBank/DDBJ whole genome shotgun (WGS) entry which is preliminary data.</text>
</comment>
<protein>
    <submittedName>
        <fullName evidence="5">Transglycosylase family protein</fullName>
    </submittedName>
</protein>
<dbReference type="CDD" id="cd13925">
    <property type="entry name" value="RPF"/>
    <property type="match status" value="1"/>
</dbReference>
<dbReference type="InterPro" id="IPR051933">
    <property type="entry name" value="Resuscitation_pf_RpfB"/>
</dbReference>
<feature type="domain" description="G5" evidence="4">
    <location>
        <begin position="205"/>
        <end position="285"/>
    </location>
</feature>
<evidence type="ECO:0000256" key="2">
    <source>
        <dbReference type="ARBA" id="ARBA00022729"/>
    </source>
</evidence>
<keyword evidence="2" id="KW-0732">Signal</keyword>
<keyword evidence="6" id="KW-1185">Reference proteome</keyword>
<evidence type="ECO:0000259" key="4">
    <source>
        <dbReference type="PROSITE" id="PS51109"/>
    </source>
</evidence>
<dbReference type="Pfam" id="PF06737">
    <property type="entry name" value="Transglycosylas"/>
    <property type="match status" value="1"/>
</dbReference>
<evidence type="ECO:0000256" key="3">
    <source>
        <dbReference type="ARBA" id="ARBA00022801"/>
    </source>
</evidence>
<accession>A0ABU7M7J9</accession>
<dbReference type="Gene3D" id="1.10.530.10">
    <property type="match status" value="1"/>
</dbReference>
<evidence type="ECO:0000313" key="5">
    <source>
        <dbReference type="EMBL" id="MEE3849084.1"/>
    </source>
</evidence>
<evidence type="ECO:0000313" key="6">
    <source>
        <dbReference type="Proteomes" id="UP001347146"/>
    </source>
</evidence>
<evidence type="ECO:0000256" key="1">
    <source>
        <dbReference type="ARBA" id="ARBA00010830"/>
    </source>
</evidence>
<comment type="similarity">
    <text evidence="1">Belongs to the transglycosylase family. Rpf subfamily.</text>
</comment>
<dbReference type="Proteomes" id="UP001347146">
    <property type="component" value="Unassembled WGS sequence"/>
</dbReference>
<dbReference type="PANTHER" id="PTHR39160">
    <property type="entry name" value="CELL WALL-BINDING PROTEIN YOCH"/>
    <property type="match status" value="1"/>
</dbReference>
<dbReference type="SMART" id="SM01208">
    <property type="entry name" value="G5"/>
    <property type="match status" value="1"/>
</dbReference>
<dbReference type="Pfam" id="PF07501">
    <property type="entry name" value="G5"/>
    <property type="match status" value="1"/>
</dbReference>
<dbReference type="Gene3D" id="2.20.230.10">
    <property type="entry name" value="Resuscitation-promoting factor rpfb"/>
    <property type="match status" value="1"/>
</dbReference>